<dbReference type="CDD" id="cd00303">
    <property type="entry name" value="retropepsin_like"/>
    <property type="match status" value="1"/>
</dbReference>
<comment type="caution">
    <text evidence="2">The sequence shown here is derived from an EMBL/GenBank/DDBJ whole genome shotgun (WGS) entry which is preliminary data.</text>
</comment>
<dbReference type="EMBL" id="JBEAFC010000004">
    <property type="protein sequence ID" value="KAL1560013.1"/>
    <property type="molecule type" value="Genomic_DNA"/>
</dbReference>
<evidence type="ECO:0000313" key="2">
    <source>
        <dbReference type="EMBL" id="KAL1560013.1"/>
    </source>
</evidence>
<dbReference type="PANTHER" id="PTHR33067">
    <property type="entry name" value="RNA-DIRECTED DNA POLYMERASE-RELATED"/>
    <property type="match status" value="1"/>
</dbReference>
<evidence type="ECO:0008006" key="4">
    <source>
        <dbReference type="Google" id="ProtNLM"/>
    </source>
</evidence>
<dbReference type="Pfam" id="PF08284">
    <property type="entry name" value="RVP_2"/>
    <property type="match status" value="1"/>
</dbReference>
<dbReference type="Gene3D" id="2.40.70.10">
    <property type="entry name" value="Acid Proteases"/>
    <property type="match status" value="1"/>
</dbReference>
<dbReference type="Proteomes" id="UP001567538">
    <property type="component" value="Unassembled WGS sequence"/>
</dbReference>
<evidence type="ECO:0000256" key="1">
    <source>
        <dbReference type="SAM" id="MobiDB-lite"/>
    </source>
</evidence>
<keyword evidence="3" id="KW-1185">Reference proteome</keyword>
<sequence length="252" mass="28956">MTKHKLKKNDLKLPHHCSDIIQKHRAMKQRDLGQFIIRCSIGKAEHWALKATDVCIRLTDNSTTQAVGIIEDVLVKIDDFIFPTDFFVLDMNVDKNVSLILGRNFLATCKALIDVGRGEITISDSHSKSTYHIERAMIKEEKAKRLQQEEDLKMVMMTYKSTPLAIQKGEDYSKPSIFIVTPPPTDKKQKVPKQPRSPFQERTKRGPKPLHLMDAEVYVIKTPNGRYKWWKKIYNKLVPYAVAATRVVDPPT</sequence>
<accession>A0ABD1HWR1</accession>
<evidence type="ECO:0000313" key="3">
    <source>
        <dbReference type="Proteomes" id="UP001567538"/>
    </source>
</evidence>
<gene>
    <name evidence="2" type="ORF">AAHA92_10282</name>
</gene>
<feature type="region of interest" description="Disordered" evidence="1">
    <location>
        <begin position="181"/>
        <end position="207"/>
    </location>
</feature>
<dbReference type="AlphaFoldDB" id="A0ABD1HWR1"/>
<proteinExistence type="predicted"/>
<name>A0ABD1HWR1_SALDI</name>
<organism evidence="2 3">
    <name type="scientific">Salvia divinorum</name>
    <name type="common">Maria pastora</name>
    <name type="synonym">Diviner's sage</name>
    <dbReference type="NCBI Taxonomy" id="28513"/>
    <lineage>
        <taxon>Eukaryota</taxon>
        <taxon>Viridiplantae</taxon>
        <taxon>Streptophyta</taxon>
        <taxon>Embryophyta</taxon>
        <taxon>Tracheophyta</taxon>
        <taxon>Spermatophyta</taxon>
        <taxon>Magnoliopsida</taxon>
        <taxon>eudicotyledons</taxon>
        <taxon>Gunneridae</taxon>
        <taxon>Pentapetalae</taxon>
        <taxon>asterids</taxon>
        <taxon>lamiids</taxon>
        <taxon>Lamiales</taxon>
        <taxon>Lamiaceae</taxon>
        <taxon>Nepetoideae</taxon>
        <taxon>Mentheae</taxon>
        <taxon>Salviinae</taxon>
        <taxon>Salvia</taxon>
        <taxon>Salvia subgen. Calosphace</taxon>
    </lineage>
</organism>
<dbReference type="InterPro" id="IPR021109">
    <property type="entry name" value="Peptidase_aspartic_dom_sf"/>
</dbReference>
<reference evidence="2 3" key="1">
    <citation type="submission" date="2024-06" db="EMBL/GenBank/DDBJ databases">
        <title>A chromosome level genome sequence of Diviner's sage (Salvia divinorum).</title>
        <authorList>
            <person name="Ford S.A."/>
            <person name="Ro D.-K."/>
            <person name="Ness R.W."/>
            <person name="Phillips M.A."/>
        </authorList>
    </citation>
    <scope>NUCLEOTIDE SEQUENCE [LARGE SCALE GENOMIC DNA]</scope>
    <source>
        <strain evidence="2">SAF-2024a</strain>
        <tissue evidence="2">Leaf</tissue>
    </source>
</reference>
<protein>
    <recommendedName>
        <fullName evidence="4">Reverse transcriptase domain-containing protein</fullName>
    </recommendedName>
</protein>
<dbReference type="PANTHER" id="PTHR33067:SF9">
    <property type="entry name" value="RNA-DIRECTED DNA POLYMERASE"/>
    <property type="match status" value="1"/>
</dbReference>